<dbReference type="Proteomes" id="UP000277424">
    <property type="component" value="Unassembled WGS sequence"/>
</dbReference>
<organism evidence="1 2">
    <name type="scientific">Oceanibaculum indicum</name>
    <dbReference type="NCBI Taxonomy" id="526216"/>
    <lineage>
        <taxon>Bacteria</taxon>
        <taxon>Pseudomonadati</taxon>
        <taxon>Pseudomonadota</taxon>
        <taxon>Alphaproteobacteria</taxon>
        <taxon>Rhodospirillales</taxon>
        <taxon>Oceanibaculaceae</taxon>
        <taxon>Oceanibaculum</taxon>
    </lineage>
</organism>
<dbReference type="OrthoDB" id="7354397at2"/>
<comment type="caution">
    <text evidence="1">The sequence shown here is derived from an EMBL/GenBank/DDBJ whole genome shotgun (WGS) entry which is preliminary data.</text>
</comment>
<protein>
    <recommendedName>
        <fullName evidence="3">FlgN protein</fullName>
    </recommendedName>
</protein>
<name>A0A420WP42_9PROT</name>
<evidence type="ECO:0000313" key="2">
    <source>
        <dbReference type="Proteomes" id="UP000277424"/>
    </source>
</evidence>
<accession>A0A420WP42</accession>
<reference evidence="1 2" key="1">
    <citation type="submission" date="2018-10" db="EMBL/GenBank/DDBJ databases">
        <title>Comparative analysis of microorganisms from saline springs in Andes Mountain Range, Colombia.</title>
        <authorList>
            <person name="Rubin E."/>
        </authorList>
    </citation>
    <scope>NUCLEOTIDE SEQUENCE [LARGE SCALE GENOMIC DNA]</scope>
    <source>
        <strain evidence="1 2">USBA 36</strain>
    </source>
</reference>
<dbReference type="EMBL" id="RBIG01000001">
    <property type="protein sequence ID" value="RKQ72682.1"/>
    <property type="molecule type" value="Genomic_DNA"/>
</dbReference>
<dbReference type="AlphaFoldDB" id="A0A420WP42"/>
<dbReference type="RefSeq" id="WP_008944789.1">
    <property type="nucleotide sequence ID" value="NZ_RBIG01000001.1"/>
</dbReference>
<sequence length="161" mass="17854">MNAAFTAMTLAQEAPPPPVNLNRFVEVIDRLIEVLSRETQLLEKRLLKEIATLQTEKTMASNDYVKLQTALQQNPAPVNQAPEEQRSLLREKMDALQALVSRNMMALASAVEAGERVFKVIKDAVQTRRAETGGYTATGNFSYGVSTPKHDKVSIAVNREI</sequence>
<evidence type="ECO:0000313" key="1">
    <source>
        <dbReference type="EMBL" id="RKQ72682.1"/>
    </source>
</evidence>
<proteinExistence type="predicted"/>
<evidence type="ECO:0008006" key="3">
    <source>
        <dbReference type="Google" id="ProtNLM"/>
    </source>
</evidence>
<gene>
    <name evidence="1" type="ORF">BCL74_0450</name>
</gene>